<keyword evidence="9" id="KW-0067">ATP-binding</keyword>
<dbReference type="EMBL" id="PHUF01000003">
    <property type="protein sequence ID" value="PKB19371.1"/>
    <property type="molecule type" value="Genomic_DNA"/>
</dbReference>
<evidence type="ECO:0000259" key="13">
    <source>
        <dbReference type="PROSITE" id="PS50839"/>
    </source>
</evidence>
<dbReference type="PROSITE" id="PS50839">
    <property type="entry name" value="CHASE"/>
    <property type="match status" value="1"/>
</dbReference>
<dbReference type="SMART" id="SM01079">
    <property type="entry name" value="CHASE"/>
    <property type="match status" value="1"/>
</dbReference>
<evidence type="ECO:0000256" key="5">
    <source>
        <dbReference type="ARBA" id="ARBA00022679"/>
    </source>
</evidence>
<dbReference type="InterPro" id="IPR036890">
    <property type="entry name" value="HATPase_C_sf"/>
</dbReference>
<reference evidence="14 15" key="1">
    <citation type="submission" date="2017-11" db="EMBL/GenBank/DDBJ databases">
        <title>Genomic Encyclopedia of Type Strains, Phase III (KMG-III): the genomes of soil and plant-associated and newly described type strains.</title>
        <authorList>
            <person name="Whitman W."/>
        </authorList>
    </citation>
    <scope>NUCLEOTIDE SEQUENCE [LARGE SCALE GENOMIC DNA]</scope>
    <source>
        <strain evidence="14 15">CGMCC 1.12274</strain>
    </source>
</reference>
<keyword evidence="10 12" id="KW-1133">Transmembrane helix</keyword>
<organism evidence="14 15">
    <name type="scientific">Novosphingobium kunmingense</name>
    <dbReference type="NCBI Taxonomy" id="1211806"/>
    <lineage>
        <taxon>Bacteria</taxon>
        <taxon>Pseudomonadati</taxon>
        <taxon>Pseudomonadota</taxon>
        <taxon>Alphaproteobacteria</taxon>
        <taxon>Sphingomonadales</taxon>
        <taxon>Sphingomonadaceae</taxon>
        <taxon>Novosphingobium</taxon>
    </lineage>
</organism>
<dbReference type="RefSeq" id="WP_100866848.1">
    <property type="nucleotide sequence ID" value="NZ_PHUF01000003.1"/>
</dbReference>
<keyword evidence="11 12" id="KW-0472">Membrane</keyword>
<dbReference type="SMART" id="SM00911">
    <property type="entry name" value="HWE_HK"/>
    <property type="match status" value="1"/>
</dbReference>
<feature type="transmembrane region" description="Helical" evidence="12">
    <location>
        <begin position="311"/>
        <end position="335"/>
    </location>
</feature>
<evidence type="ECO:0000256" key="12">
    <source>
        <dbReference type="SAM" id="Phobius"/>
    </source>
</evidence>
<dbReference type="InterPro" id="IPR042240">
    <property type="entry name" value="CHASE_sf"/>
</dbReference>
<dbReference type="PANTHER" id="PTHR41523">
    <property type="entry name" value="TWO-COMPONENT SYSTEM SENSOR PROTEIN"/>
    <property type="match status" value="1"/>
</dbReference>
<evidence type="ECO:0000256" key="2">
    <source>
        <dbReference type="ARBA" id="ARBA00004370"/>
    </source>
</evidence>
<protein>
    <recommendedName>
        <fullName evidence="3">histidine kinase</fullName>
        <ecNumber evidence="3">2.7.13.3</ecNumber>
    </recommendedName>
</protein>
<evidence type="ECO:0000313" key="14">
    <source>
        <dbReference type="EMBL" id="PKB19371.1"/>
    </source>
</evidence>
<dbReference type="Proteomes" id="UP000232587">
    <property type="component" value="Unassembled WGS sequence"/>
</dbReference>
<feature type="domain" description="CHASE" evidence="13">
    <location>
        <begin position="84"/>
        <end position="250"/>
    </location>
</feature>
<feature type="transmembrane region" description="Helical" evidence="12">
    <location>
        <begin position="21"/>
        <end position="41"/>
    </location>
</feature>
<evidence type="ECO:0000256" key="10">
    <source>
        <dbReference type="ARBA" id="ARBA00022989"/>
    </source>
</evidence>
<evidence type="ECO:0000256" key="7">
    <source>
        <dbReference type="ARBA" id="ARBA00022741"/>
    </source>
</evidence>
<dbReference type="GO" id="GO:0007165">
    <property type="term" value="P:signal transduction"/>
    <property type="evidence" value="ECO:0007669"/>
    <property type="project" value="UniProtKB-ARBA"/>
</dbReference>
<dbReference type="InterPro" id="IPR006189">
    <property type="entry name" value="CHASE_dom"/>
</dbReference>
<accession>A0A2N0HK96</accession>
<keyword evidence="5" id="KW-0808">Transferase</keyword>
<keyword evidence="4" id="KW-0597">Phosphoprotein</keyword>
<comment type="caution">
    <text evidence="14">The sequence shown here is derived from an EMBL/GenBank/DDBJ whole genome shotgun (WGS) entry which is preliminary data.</text>
</comment>
<gene>
    <name evidence="14" type="ORF">B0I00_1603</name>
</gene>
<comment type="catalytic activity">
    <reaction evidence="1">
        <text>ATP + protein L-histidine = ADP + protein N-phospho-L-histidine.</text>
        <dbReference type="EC" id="2.7.13.3"/>
    </reaction>
</comment>
<evidence type="ECO:0000256" key="1">
    <source>
        <dbReference type="ARBA" id="ARBA00000085"/>
    </source>
</evidence>
<dbReference type="Gene3D" id="3.30.565.10">
    <property type="entry name" value="Histidine kinase-like ATPase, C-terminal domain"/>
    <property type="match status" value="1"/>
</dbReference>
<proteinExistence type="predicted"/>
<evidence type="ECO:0000313" key="15">
    <source>
        <dbReference type="Proteomes" id="UP000232587"/>
    </source>
</evidence>
<dbReference type="SUPFAM" id="SSF55874">
    <property type="entry name" value="ATPase domain of HSP90 chaperone/DNA topoisomerase II/histidine kinase"/>
    <property type="match status" value="1"/>
</dbReference>
<keyword evidence="15" id="KW-1185">Reference proteome</keyword>
<sequence>MEQRLEKRIERTAWFIRYPRGLPFALFALGMIITLLSIFNIEMNDAESRRLELDRDTTALASELRRKANENIAYLNAAASVLSVSGEIDDREFTQFVSAMSAENETKGTLGMGWAEWARADQLPRLDARLRASYPRDEPAVRPRPADIKQMMAVIVLIEPQTLGNKRALGFDMASESVRRAALLKASGTGRPTVTSRVHLIQDADNPNSSGVLIYVPVFGRDARGRLLRDRLRGFVYAPIRVQEFLESVEMRLYDGTATIALYDGPPTPENLMAKTDRPFDERARIERNVMFGDRTWTLVATSNARPGLTLVSFSVLVAGTLVSLLLMAIANLIIGRASEDREVLESLARQEAIRNSLTRELNHRVKNTLANVLSIVALTRRRSQSLDDFAESLNGRLRALSATHDLLSQRDWKDAPVREVVIAELAPYLDIADSHVEVAGPDTALGPNDAMSLGLALHELATNAAKYGALSTPQGRVSITWRLLSPELCELSWREEGGPPVTTPSRRGFGLDLIEKIVSHELRSPVDLSFGEKGVTCVLKVPVRTLSEFSLRGGGQA</sequence>
<dbReference type="EC" id="2.7.13.3" evidence="3"/>
<dbReference type="OrthoDB" id="9760752at2"/>
<dbReference type="InterPro" id="IPR011102">
    <property type="entry name" value="Sig_transdc_His_kinase_HWE"/>
</dbReference>
<dbReference type="GO" id="GO:0016020">
    <property type="term" value="C:membrane"/>
    <property type="evidence" value="ECO:0007669"/>
    <property type="project" value="UniProtKB-SubCell"/>
</dbReference>
<evidence type="ECO:0000256" key="3">
    <source>
        <dbReference type="ARBA" id="ARBA00012438"/>
    </source>
</evidence>
<dbReference type="GO" id="GO:0005524">
    <property type="term" value="F:ATP binding"/>
    <property type="evidence" value="ECO:0007669"/>
    <property type="project" value="UniProtKB-KW"/>
</dbReference>
<keyword evidence="8 14" id="KW-0418">Kinase</keyword>
<dbReference type="AlphaFoldDB" id="A0A2N0HK96"/>
<evidence type="ECO:0000256" key="4">
    <source>
        <dbReference type="ARBA" id="ARBA00022553"/>
    </source>
</evidence>
<dbReference type="PANTHER" id="PTHR41523:SF7">
    <property type="entry name" value="HISTIDINE KINASE"/>
    <property type="match status" value="1"/>
</dbReference>
<keyword evidence="6 12" id="KW-0812">Transmembrane</keyword>
<comment type="subcellular location">
    <subcellularLocation>
        <location evidence="2">Membrane</location>
    </subcellularLocation>
</comment>
<keyword evidence="7" id="KW-0547">Nucleotide-binding</keyword>
<evidence type="ECO:0000256" key="9">
    <source>
        <dbReference type="ARBA" id="ARBA00022840"/>
    </source>
</evidence>
<dbReference type="GO" id="GO:0004673">
    <property type="term" value="F:protein histidine kinase activity"/>
    <property type="evidence" value="ECO:0007669"/>
    <property type="project" value="UniProtKB-EC"/>
</dbReference>
<dbReference type="Gene3D" id="3.30.450.350">
    <property type="entry name" value="CHASE domain"/>
    <property type="match status" value="1"/>
</dbReference>
<evidence type="ECO:0000256" key="11">
    <source>
        <dbReference type="ARBA" id="ARBA00023136"/>
    </source>
</evidence>
<evidence type="ECO:0000256" key="8">
    <source>
        <dbReference type="ARBA" id="ARBA00022777"/>
    </source>
</evidence>
<dbReference type="Pfam" id="PF03924">
    <property type="entry name" value="CHASE"/>
    <property type="match status" value="1"/>
</dbReference>
<evidence type="ECO:0000256" key="6">
    <source>
        <dbReference type="ARBA" id="ARBA00022692"/>
    </source>
</evidence>
<dbReference type="Pfam" id="PF07536">
    <property type="entry name" value="HWE_HK"/>
    <property type="match status" value="1"/>
</dbReference>
<name>A0A2N0HK96_9SPHN</name>